<evidence type="ECO:0000256" key="3">
    <source>
        <dbReference type="HAMAP-Rule" id="MF_00385"/>
    </source>
</evidence>
<protein>
    <recommendedName>
        <fullName evidence="3">Small ribosomal subunit protein bS16</fullName>
    </recommendedName>
</protein>
<sequence length="227" mass="25062">MTAPLARPSRARRGPGDTRLSDCAFTPNVWQNDRLETRTREAPSLVLRDRSPSDGREPVFPTWHGPVHPVMKLEYTTPVAVKIKLKRLGKIRNPQYRIVVADARTKRDGRAIEEIGLYQPKQEPSLIKIDSERAQYWLGVGAQPTEPVLNLLKITGDWQKFKGEPGAEGTLKIAEPKADKKAAFEAAVKESLGDDAASGTATRGKKKAEPKKSEAKATENDEAKSEG</sequence>
<dbReference type="GO" id="GO:0015935">
    <property type="term" value="C:small ribosomal subunit"/>
    <property type="evidence" value="ECO:0007669"/>
    <property type="project" value="TreeGrafter"/>
</dbReference>
<dbReference type="PROSITE" id="PS00732">
    <property type="entry name" value="RIBOSOMAL_S16"/>
    <property type="match status" value="1"/>
</dbReference>
<organism evidence="5 6">
    <name type="scientific">Actinomadura madurae</name>
    <dbReference type="NCBI Taxonomy" id="1993"/>
    <lineage>
        <taxon>Bacteria</taxon>
        <taxon>Bacillati</taxon>
        <taxon>Actinomycetota</taxon>
        <taxon>Actinomycetes</taxon>
        <taxon>Streptosporangiales</taxon>
        <taxon>Thermomonosporaceae</taxon>
        <taxon>Actinomadura</taxon>
    </lineage>
</organism>
<dbReference type="HAMAP" id="MF_00385">
    <property type="entry name" value="Ribosomal_bS16"/>
    <property type="match status" value="1"/>
</dbReference>
<dbReference type="FunCoup" id="A0A1I4W3B0">
    <property type="interactions" value="59"/>
</dbReference>
<keyword evidence="6" id="KW-1185">Reference proteome</keyword>
<name>A0A1I4W3B0_9ACTN</name>
<keyword evidence="1 3" id="KW-0689">Ribosomal protein</keyword>
<evidence type="ECO:0000256" key="1">
    <source>
        <dbReference type="ARBA" id="ARBA00022980"/>
    </source>
</evidence>
<evidence type="ECO:0000256" key="4">
    <source>
        <dbReference type="SAM" id="MobiDB-lite"/>
    </source>
</evidence>
<dbReference type="Gene3D" id="3.30.1320.10">
    <property type="match status" value="1"/>
</dbReference>
<dbReference type="AlphaFoldDB" id="A0A1I4W3B0"/>
<dbReference type="NCBIfam" id="NF011093">
    <property type="entry name" value="PRK14520.1"/>
    <property type="match status" value="1"/>
</dbReference>
<dbReference type="Proteomes" id="UP000183413">
    <property type="component" value="Unassembled WGS sequence"/>
</dbReference>
<dbReference type="GO" id="GO:0005737">
    <property type="term" value="C:cytoplasm"/>
    <property type="evidence" value="ECO:0007669"/>
    <property type="project" value="UniProtKB-ARBA"/>
</dbReference>
<dbReference type="InterPro" id="IPR020592">
    <property type="entry name" value="Ribosomal_bS16_CS"/>
</dbReference>
<evidence type="ECO:0000313" key="6">
    <source>
        <dbReference type="Proteomes" id="UP000183413"/>
    </source>
</evidence>
<feature type="region of interest" description="Disordered" evidence="4">
    <location>
        <begin position="1"/>
        <end position="25"/>
    </location>
</feature>
<proteinExistence type="inferred from homology"/>
<feature type="region of interest" description="Disordered" evidence="4">
    <location>
        <begin position="187"/>
        <end position="227"/>
    </location>
</feature>
<dbReference type="InterPro" id="IPR000307">
    <property type="entry name" value="Ribosomal_bS16"/>
</dbReference>
<keyword evidence="2 3" id="KW-0687">Ribonucleoprotein</keyword>
<dbReference type="InParanoid" id="A0A1I4W3B0"/>
<evidence type="ECO:0000256" key="2">
    <source>
        <dbReference type="ARBA" id="ARBA00023274"/>
    </source>
</evidence>
<dbReference type="eggNOG" id="COG0228">
    <property type="taxonomic scope" value="Bacteria"/>
</dbReference>
<feature type="compositionally biased region" description="Basic and acidic residues" evidence="4">
    <location>
        <begin position="210"/>
        <end position="227"/>
    </location>
</feature>
<dbReference type="PANTHER" id="PTHR12919:SF20">
    <property type="entry name" value="SMALL RIBOSOMAL SUBUNIT PROTEIN BS16M"/>
    <property type="match status" value="1"/>
</dbReference>
<dbReference type="EMBL" id="FOVH01000001">
    <property type="protein sequence ID" value="SFN07981.1"/>
    <property type="molecule type" value="Genomic_DNA"/>
</dbReference>
<dbReference type="GO" id="GO:0003735">
    <property type="term" value="F:structural constituent of ribosome"/>
    <property type="evidence" value="ECO:0007669"/>
    <property type="project" value="InterPro"/>
</dbReference>
<dbReference type="NCBIfam" id="TIGR00002">
    <property type="entry name" value="S16"/>
    <property type="match status" value="1"/>
</dbReference>
<dbReference type="STRING" id="1993.SAMN04489713_101156"/>
<dbReference type="Pfam" id="PF00886">
    <property type="entry name" value="Ribosomal_S16"/>
    <property type="match status" value="1"/>
</dbReference>
<evidence type="ECO:0000313" key="5">
    <source>
        <dbReference type="EMBL" id="SFN07981.1"/>
    </source>
</evidence>
<dbReference type="GO" id="GO:0006412">
    <property type="term" value="P:translation"/>
    <property type="evidence" value="ECO:0007669"/>
    <property type="project" value="UniProtKB-UniRule"/>
</dbReference>
<accession>A0A1I4W3B0</accession>
<gene>
    <name evidence="3" type="primary">rpsP</name>
    <name evidence="5" type="ORF">SAMN04489713_101156</name>
</gene>
<dbReference type="InterPro" id="IPR023803">
    <property type="entry name" value="Ribosomal_bS16_dom_sf"/>
</dbReference>
<dbReference type="PANTHER" id="PTHR12919">
    <property type="entry name" value="30S RIBOSOMAL PROTEIN S16"/>
    <property type="match status" value="1"/>
</dbReference>
<dbReference type="SUPFAM" id="SSF54565">
    <property type="entry name" value="Ribosomal protein S16"/>
    <property type="match status" value="1"/>
</dbReference>
<reference evidence="5 6" key="1">
    <citation type="submission" date="2016-10" db="EMBL/GenBank/DDBJ databases">
        <authorList>
            <person name="de Groot N.N."/>
        </authorList>
    </citation>
    <scope>NUCLEOTIDE SEQUENCE [LARGE SCALE GENOMIC DNA]</scope>
    <source>
        <strain evidence="5 6">DSM 43067</strain>
    </source>
</reference>
<comment type="similarity">
    <text evidence="3">Belongs to the bacterial ribosomal protein bS16 family.</text>
</comment>